<dbReference type="AlphaFoldDB" id="A0A2S8GIE9"/>
<evidence type="ECO:0000313" key="1">
    <source>
        <dbReference type="EMBL" id="PQO44217.1"/>
    </source>
</evidence>
<evidence type="ECO:0000313" key="2">
    <source>
        <dbReference type="Proteomes" id="UP000237819"/>
    </source>
</evidence>
<protein>
    <submittedName>
        <fullName evidence="1">Uncharacterized protein</fullName>
    </submittedName>
</protein>
<gene>
    <name evidence="1" type="ORF">C5Y93_19790</name>
</gene>
<dbReference type="EMBL" id="PUHZ01000020">
    <property type="protein sequence ID" value="PQO44217.1"/>
    <property type="molecule type" value="Genomic_DNA"/>
</dbReference>
<dbReference type="Proteomes" id="UP000237819">
    <property type="component" value="Unassembled WGS sequence"/>
</dbReference>
<comment type="caution">
    <text evidence="1">The sequence shown here is derived from an EMBL/GenBank/DDBJ whole genome shotgun (WGS) entry which is preliminary data.</text>
</comment>
<dbReference type="OrthoDB" id="9929964at2"/>
<reference evidence="1 2" key="1">
    <citation type="submission" date="2018-02" db="EMBL/GenBank/DDBJ databases">
        <title>Comparative genomes isolates from brazilian mangrove.</title>
        <authorList>
            <person name="Araujo J.E."/>
            <person name="Taketani R.G."/>
            <person name="Silva M.C.P."/>
            <person name="Loureco M.V."/>
            <person name="Andreote F.D."/>
        </authorList>
    </citation>
    <scope>NUCLEOTIDE SEQUENCE [LARGE SCALE GENOMIC DNA]</scope>
    <source>
        <strain evidence="1 2">Nap-Phe MGV</strain>
    </source>
</reference>
<accession>A0A2S8GIE9</accession>
<sequence length="118" mass="13340">MSATTKTPQELLCEQLTAATDGKACFDWRPFYTLDDKQGGEIPETKGRTFYACTLLGEDPVETLDDWFSDTNGDIVEQAIERFEQRACVLMDIINGLHDYDAKRRPNRDADGRFVPAT</sequence>
<dbReference type="RefSeq" id="WP_105337186.1">
    <property type="nucleotide sequence ID" value="NZ_PUHZ01000020.1"/>
</dbReference>
<proteinExistence type="predicted"/>
<organism evidence="1 2">
    <name type="scientific">Blastopirellula marina</name>
    <dbReference type="NCBI Taxonomy" id="124"/>
    <lineage>
        <taxon>Bacteria</taxon>
        <taxon>Pseudomonadati</taxon>
        <taxon>Planctomycetota</taxon>
        <taxon>Planctomycetia</taxon>
        <taxon>Pirellulales</taxon>
        <taxon>Pirellulaceae</taxon>
        <taxon>Blastopirellula</taxon>
    </lineage>
</organism>
<name>A0A2S8GIE9_9BACT</name>